<dbReference type="PANTHER" id="PTHR13486:SF2">
    <property type="entry name" value="SPLICING FACTOR C9ORF78"/>
    <property type="match status" value="1"/>
</dbReference>
<dbReference type="OrthoDB" id="5627at2759"/>
<evidence type="ECO:0000313" key="5">
    <source>
        <dbReference type="EMBL" id="KKY17528.1"/>
    </source>
</evidence>
<feature type="compositionally biased region" description="Basic and acidic residues" evidence="4">
    <location>
        <begin position="126"/>
        <end position="135"/>
    </location>
</feature>
<reference evidence="5 6" key="1">
    <citation type="submission" date="2015-05" db="EMBL/GenBank/DDBJ databases">
        <title>Distinctive expansion of gene families associated with plant cell wall degradation and secondary metabolism in the genomes of grapevine trunk pathogens.</title>
        <authorList>
            <person name="Lawrence D.P."/>
            <person name="Travadon R."/>
            <person name="Rolshausen P.E."/>
            <person name="Baumgartner K."/>
        </authorList>
    </citation>
    <scope>NUCLEOTIDE SEQUENCE [LARGE SCALE GENOMIC DNA]</scope>
    <source>
        <strain evidence="5">UCRPC4</strain>
    </source>
</reference>
<feature type="region of interest" description="Disordered" evidence="4">
    <location>
        <begin position="101"/>
        <end position="135"/>
    </location>
</feature>
<gene>
    <name evidence="5" type="ORF">UCRPC4_g05501</name>
</gene>
<evidence type="ECO:0000256" key="3">
    <source>
        <dbReference type="ARBA" id="ARBA00023242"/>
    </source>
</evidence>
<feature type="compositionally biased region" description="Basic and acidic residues" evidence="4">
    <location>
        <begin position="225"/>
        <end position="234"/>
    </location>
</feature>
<keyword evidence="3" id="KW-0539">Nucleus</keyword>
<comment type="caution">
    <text evidence="5">The sequence shown here is derived from an EMBL/GenBank/DDBJ whole genome shotgun (WGS) entry which is preliminary data.</text>
</comment>
<feature type="region of interest" description="Disordered" evidence="4">
    <location>
        <begin position="33"/>
        <end position="60"/>
    </location>
</feature>
<dbReference type="GO" id="GO:0000398">
    <property type="term" value="P:mRNA splicing, via spliceosome"/>
    <property type="evidence" value="ECO:0007669"/>
    <property type="project" value="TreeGrafter"/>
</dbReference>
<protein>
    <submittedName>
        <fullName evidence="5">Uncharacterized protein</fullName>
    </submittedName>
</protein>
<keyword evidence="6" id="KW-1185">Reference proteome</keyword>
<evidence type="ECO:0000313" key="6">
    <source>
        <dbReference type="Proteomes" id="UP000053317"/>
    </source>
</evidence>
<dbReference type="Pfam" id="PF07052">
    <property type="entry name" value="Hep_59"/>
    <property type="match status" value="1"/>
</dbReference>
<dbReference type="InterPro" id="IPR010756">
    <property type="entry name" value="Tls1-like"/>
</dbReference>
<proteinExistence type="inferred from homology"/>
<comment type="similarity">
    <text evidence="2">Belongs to the TLS1 family.</text>
</comment>
<dbReference type="EMBL" id="LCWF01000143">
    <property type="protein sequence ID" value="KKY17528.1"/>
    <property type="molecule type" value="Genomic_DNA"/>
</dbReference>
<accession>A0A0G2G0P0</accession>
<comment type="subcellular location">
    <subcellularLocation>
        <location evidence="1">Nucleus</location>
    </subcellularLocation>
</comment>
<evidence type="ECO:0000256" key="4">
    <source>
        <dbReference type="SAM" id="MobiDB-lite"/>
    </source>
</evidence>
<dbReference type="PANTHER" id="PTHR13486">
    <property type="entry name" value="TELOMERE LENGTH AND SILENCING PROTEIN 1 TLS1 FAMILY MEMBER"/>
    <property type="match status" value="1"/>
</dbReference>
<name>A0A0G2G0P0_PHACM</name>
<dbReference type="GO" id="GO:0005681">
    <property type="term" value="C:spliceosomal complex"/>
    <property type="evidence" value="ECO:0007669"/>
    <property type="project" value="TreeGrafter"/>
</dbReference>
<dbReference type="Proteomes" id="UP000053317">
    <property type="component" value="Unassembled WGS sequence"/>
</dbReference>
<organism evidence="5 6">
    <name type="scientific">Phaeomoniella chlamydospora</name>
    <name type="common">Phaeoacremonium chlamydosporum</name>
    <dbReference type="NCBI Taxonomy" id="158046"/>
    <lineage>
        <taxon>Eukaryota</taxon>
        <taxon>Fungi</taxon>
        <taxon>Dikarya</taxon>
        <taxon>Ascomycota</taxon>
        <taxon>Pezizomycotina</taxon>
        <taxon>Eurotiomycetes</taxon>
        <taxon>Chaetothyriomycetidae</taxon>
        <taxon>Phaeomoniellales</taxon>
        <taxon>Phaeomoniellaceae</taxon>
        <taxon>Phaeomoniella</taxon>
    </lineage>
</organism>
<sequence length="234" mass="26386">MLVFPIIDFRIPEVTGTNDLRIAFIESELARRNNEHSQSLDTRQSKRETQSQQNLPGSKLPERQAASLGKLQEIDLGQDATLRNLERTEAAVRRQNGEEVIADEPIVPKKPRLGRNGKPRRGPKRRNSDDIKRDQLVEELLRENRLDINNDAVNTRNQPEAEAGDGDADERLAEKFREEFYAAAQARHRTSRNVGPPKAATNAPKDILKGPKLGGSRSARAAMHRHLEAEAKKR</sequence>
<feature type="compositionally biased region" description="Basic and acidic residues" evidence="4">
    <location>
        <begin position="169"/>
        <end position="180"/>
    </location>
</feature>
<evidence type="ECO:0000256" key="2">
    <source>
        <dbReference type="ARBA" id="ARBA00007643"/>
    </source>
</evidence>
<feature type="compositionally biased region" description="Basic residues" evidence="4">
    <location>
        <begin position="109"/>
        <end position="125"/>
    </location>
</feature>
<reference evidence="5 6" key="2">
    <citation type="submission" date="2015-05" db="EMBL/GenBank/DDBJ databases">
        <authorList>
            <person name="Morales-Cruz A."/>
            <person name="Amrine K.C."/>
            <person name="Cantu D."/>
        </authorList>
    </citation>
    <scope>NUCLEOTIDE SEQUENCE [LARGE SCALE GENOMIC DNA]</scope>
    <source>
        <strain evidence="5">UCRPC4</strain>
    </source>
</reference>
<feature type="region of interest" description="Disordered" evidence="4">
    <location>
        <begin position="150"/>
        <end position="234"/>
    </location>
</feature>
<dbReference type="AlphaFoldDB" id="A0A0G2G0P0"/>
<evidence type="ECO:0000256" key="1">
    <source>
        <dbReference type="ARBA" id="ARBA00004123"/>
    </source>
</evidence>